<accession>A0A0V0T7Q1</accession>
<evidence type="ECO:0000313" key="2">
    <source>
        <dbReference type="Proteomes" id="UP000055048"/>
    </source>
</evidence>
<protein>
    <submittedName>
        <fullName evidence="1">Uncharacterized protein</fullName>
    </submittedName>
</protein>
<dbReference type="EMBL" id="JYDJ01000486">
    <property type="protein sequence ID" value="KRX35016.1"/>
    <property type="molecule type" value="Genomic_DNA"/>
</dbReference>
<dbReference type="AlphaFoldDB" id="A0A0V0T7Q1"/>
<reference evidence="1 2" key="1">
    <citation type="submission" date="2015-01" db="EMBL/GenBank/DDBJ databases">
        <title>Evolution of Trichinella species and genotypes.</title>
        <authorList>
            <person name="Korhonen P.K."/>
            <person name="Edoardo P."/>
            <person name="Giuseppe L.R."/>
            <person name="Gasser R.B."/>
        </authorList>
    </citation>
    <scope>NUCLEOTIDE SEQUENCE [LARGE SCALE GENOMIC DNA]</scope>
    <source>
        <strain evidence="1">ISS417</strain>
    </source>
</reference>
<organism evidence="1 2">
    <name type="scientific">Trichinella murrelli</name>
    <dbReference type="NCBI Taxonomy" id="144512"/>
    <lineage>
        <taxon>Eukaryota</taxon>
        <taxon>Metazoa</taxon>
        <taxon>Ecdysozoa</taxon>
        <taxon>Nematoda</taxon>
        <taxon>Enoplea</taxon>
        <taxon>Dorylaimia</taxon>
        <taxon>Trichinellida</taxon>
        <taxon>Trichinellidae</taxon>
        <taxon>Trichinella</taxon>
    </lineage>
</organism>
<evidence type="ECO:0000313" key="1">
    <source>
        <dbReference type="EMBL" id="KRX35016.1"/>
    </source>
</evidence>
<comment type="caution">
    <text evidence="1">The sequence shown here is derived from an EMBL/GenBank/DDBJ whole genome shotgun (WGS) entry which is preliminary data.</text>
</comment>
<sequence length="103" mass="11947">MEKENEVRCSHNTVLHQPTHHIPYCFCEFIIHFLKVFLLNREFSEYNLPDVRSSGNESGLYDVDSSWPTEYWVVKKEIAAQPPMSGTIKTDNLAIFVGDPNHH</sequence>
<proteinExistence type="predicted"/>
<gene>
    <name evidence="1" type="ORF">T05_12644</name>
</gene>
<dbReference type="Proteomes" id="UP000055048">
    <property type="component" value="Unassembled WGS sequence"/>
</dbReference>
<keyword evidence="2" id="KW-1185">Reference proteome</keyword>
<name>A0A0V0T7Q1_9BILA</name>